<dbReference type="Proteomes" id="UP000077098">
    <property type="component" value="Unassembled WGS sequence"/>
</dbReference>
<dbReference type="AlphaFoldDB" id="A0A176X018"/>
<organism evidence="3">
    <name type="scientific">Agrobacterium tumefaciens</name>
    <dbReference type="NCBI Taxonomy" id="358"/>
    <lineage>
        <taxon>Bacteria</taxon>
        <taxon>Pseudomonadati</taxon>
        <taxon>Pseudomonadota</taxon>
        <taxon>Alphaproteobacteria</taxon>
        <taxon>Hyphomicrobiales</taxon>
        <taxon>Rhizobiaceae</taxon>
        <taxon>Rhizobium/Agrobacterium group</taxon>
        <taxon>Agrobacterium</taxon>
        <taxon>Agrobacterium tumefaciens complex</taxon>
    </lineage>
</organism>
<dbReference type="InterPro" id="IPR046668">
    <property type="entry name" value="DUF6538"/>
</dbReference>
<evidence type="ECO:0000256" key="1">
    <source>
        <dbReference type="ARBA" id="ARBA00023172"/>
    </source>
</evidence>
<keyword evidence="1" id="KW-0233">DNA recombination</keyword>
<comment type="caution">
    <text evidence="3">The sequence shown here is derived from an EMBL/GenBank/DDBJ whole genome shotgun (WGS) entry which is preliminary data.</text>
</comment>
<dbReference type="GO" id="GO:0006310">
    <property type="term" value="P:DNA recombination"/>
    <property type="evidence" value="ECO:0007669"/>
    <property type="project" value="UniProtKB-KW"/>
</dbReference>
<dbReference type="GO" id="GO:0003677">
    <property type="term" value="F:DNA binding"/>
    <property type="evidence" value="ECO:0007669"/>
    <property type="project" value="InterPro"/>
</dbReference>
<dbReference type="RefSeq" id="WP_063950818.1">
    <property type="nucleotide sequence ID" value="NZ_LXPS01000037.1"/>
</dbReference>
<evidence type="ECO:0000259" key="2">
    <source>
        <dbReference type="Pfam" id="PF20172"/>
    </source>
</evidence>
<dbReference type="InterPro" id="IPR013762">
    <property type="entry name" value="Integrase-like_cat_sf"/>
</dbReference>
<protein>
    <recommendedName>
        <fullName evidence="2">DUF6538 domain-containing protein</fullName>
    </recommendedName>
</protein>
<dbReference type="GO" id="GO:0015074">
    <property type="term" value="P:DNA integration"/>
    <property type="evidence" value="ECO:0007669"/>
    <property type="project" value="InterPro"/>
</dbReference>
<dbReference type="Gene3D" id="1.10.443.10">
    <property type="entry name" value="Intergrase catalytic core"/>
    <property type="match status" value="1"/>
</dbReference>
<accession>A0A176X018</accession>
<dbReference type="Pfam" id="PF20172">
    <property type="entry name" value="DUF6538"/>
    <property type="match status" value="1"/>
</dbReference>
<feature type="domain" description="DUF6538" evidence="2">
    <location>
        <begin position="6"/>
        <end position="61"/>
    </location>
</feature>
<name>A0A176X018_AGRTU</name>
<gene>
    <name evidence="3" type="ORF">A7J57_24620</name>
</gene>
<dbReference type="SUPFAM" id="SSF56349">
    <property type="entry name" value="DNA breaking-rejoining enzymes"/>
    <property type="match status" value="1"/>
</dbReference>
<dbReference type="EMBL" id="LXPS01000037">
    <property type="protein sequence ID" value="OAE39582.1"/>
    <property type="molecule type" value="Genomic_DNA"/>
</dbReference>
<proteinExistence type="predicted"/>
<sequence length="430" mass="47612">MEKNCNLMLRGKTYYLRIYVPRMHQNRLGKEIWKSLKTSNRDVAHILSGKHISEYHARLDSLGLAVDDLNLVKARETAEALGSDYVPAAKLKQQATPELLTTLLDAISTLQAIKSPTDAQVIVMGGAIPEQLSLDEMLTRYKELADAKWLDLDDRARDKKWNRYANPVADFKAIMGDMDVLQIKPKHAFDYAIALGKRVKVGEIKSETAKKKLLFLSAMIRKVFQADFPDRINPFANASIDYDGDKSTRKPFTETEIAAVTKRLEQSDANDQLVAILQIAQNTGAHAKEICLLSGSDIVLDAPVPFIRIDANENRKRLKTGGARHREIPLVGIALEAAKRHPTGFPRYCRPNGSEALSSAANKIIQSVAPGKTTYSFRHRLVDRLRDVDGVEDSLLKAIIGHNGGMTAGYGAGFTLEKKLAALQKALANT</sequence>
<reference evidence="3" key="1">
    <citation type="submission" date="2016-05" db="EMBL/GenBank/DDBJ databases">
        <authorList>
            <person name="Lavstsen T."/>
            <person name="Jespersen J.S."/>
        </authorList>
    </citation>
    <scope>NUCLEOTIDE SEQUENCE [LARGE SCALE GENOMIC DNA]</scope>
    <source>
        <strain evidence="3">KCJ1736</strain>
    </source>
</reference>
<dbReference type="InterPro" id="IPR011010">
    <property type="entry name" value="DNA_brk_join_enz"/>
</dbReference>
<evidence type="ECO:0000313" key="3">
    <source>
        <dbReference type="EMBL" id="OAE39582.1"/>
    </source>
</evidence>